<organism evidence="8 9">
    <name type="scientific">Prorocentrum cordatum</name>
    <dbReference type="NCBI Taxonomy" id="2364126"/>
    <lineage>
        <taxon>Eukaryota</taxon>
        <taxon>Sar</taxon>
        <taxon>Alveolata</taxon>
        <taxon>Dinophyceae</taxon>
        <taxon>Prorocentrales</taxon>
        <taxon>Prorocentraceae</taxon>
        <taxon>Prorocentrum</taxon>
    </lineage>
</organism>
<feature type="compositionally biased region" description="Low complexity" evidence="5">
    <location>
        <begin position="190"/>
        <end position="200"/>
    </location>
</feature>
<dbReference type="Pfam" id="PF00520">
    <property type="entry name" value="Ion_trans"/>
    <property type="match status" value="1"/>
</dbReference>
<dbReference type="InterPro" id="IPR002048">
    <property type="entry name" value="EF_hand_dom"/>
</dbReference>
<dbReference type="InterPro" id="IPR011992">
    <property type="entry name" value="EF-hand-dom_pair"/>
</dbReference>
<dbReference type="PANTHER" id="PTHR10037">
    <property type="entry name" value="VOLTAGE-GATED CATION CHANNEL CALCIUM AND SODIUM"/>
    <property type="match status" value="1"/>
</dbReference>
<sequence>MPGHMDPSPRERPLRDGVPPLPLARGGLRGALDRLSPRSPRASPRGAAAGPSASERGKANKIRSPRPPDALEGCAGERQALPAVPAGHAQGAAEADPHLLARAVVEAVRGELREQLREQLREATIALERAVRSEVALAVTWAVSASPGAGPRAQTSPGGHGEGEVHRPGSPTGKFRSEAQDQPTGRESRSSNMSSISSASKADRSVEVPTMHLSKFAETPAQTEVLDGGGKRFVDCVDYLWNLKEPRRDGLLARLFRQARFEVAVQVVIMCNCLFMALVANSEVANWNEDPHPLILPLELTFQLIYTLELIGKLSVHRLFFFWNEDWALNLLDFTLVVTGAMEIAFRLGNIWNLSYMRSLRVVKVAKALRLVRVITGAEALRNIFICIIGSMMNFVWSILMLTVVLYVFSLLLVISAGNHLQEIGDDTSDAAESLRSELLLMYGSIQQSMLTLYKATTGGDDWSLSYNAIASTGWVPSIVYLFFVAFMQATALSHHKEKELAAENMRSLWREVAETDDGYLTTEDFRSGLRGTKIPYQLEDMGLSIDNVSHFFRVLQRHSSEDGKVRINNFVHGCMRLKGAASSYDIQEMRSEIFAIGRKVDRLAAPPQHTVA</sequence>
<name>A0ABN9SPJ3_9DINO</name>
<feature type="compositionally biased region" description="Basic and acidic residues" evidence="5">
    <location>
        <begin position="175"/>
        <end position="189"/>
    </location>
</feature>
<evidence type="ECO:0000256" key="2">
    <source>
        <dbReference type="ARBA" id="ARBA00022692"/>
    </source>
</evidence>
<evidence type="ECO:0000313" key="9">
    <source>
        <dbReference type="Proteomes" id="UP001189429"/>
    </source>
</evidence>
<evidence type="ECO:0000256" key="1">
    <source>
        <dbReference type="ARBA" id="ARBA00004141"/>
    </source>
</evidence>
<accession>A0ABN9SPJ3</accession>
<evidence type="ECO:0000256" key="5">
    <source>
        <dbReference type="SAM" id="MobiDB-lite"/>
    </source>
</evidence>
<dbReference type="PANTHER" id="PTHR10037:SF62">
    <property type="entry name" value="SODIUM CHANNEL PROTEIN 60E"/>
    <property type="match status" value="1"/>
</dbReference>
<dbReference type="InterPro" id="IPR005821">
    <property type="entry name" value="Ion_trans_dom"/>
</dbReference>
<protein>
    <recommendedName>
        <fullName evidence="7">EF-hand domain-containing protein</fullName>
    </recommendedName>
</protein>
<keyword evidence="3 6" id="KW-1133">Transmembrane helix</keyword>
<comment type="caution">
    <text evidence="8">The sequence shown here is derived from an EMBL/GenBank/DDBJ whole genome shotgun (WGS) entry which is preliminary data.</text>
</comment>
<feature type="transmembrane region" description="Helical" evidence="6">
    <location>
        <begin position="469"/>
        <end position="488"/>
    </location>
</feature>
<dbReference type="PROSITE" id="PS50222">
    <property type="entry name" value="EF_HAND_2"/>
    <property type="match status" value="1"/>
</dbReference>
<comment type="subcellular location">
    <subcellularLocation>
        <location evidence="1">Membrane</location>
        <topology evidence="1">Multi-pass membrane protein</topology>
    </subcellularLocation>
</comment>
<reference evidence="8" key="1">
    <citation type="submission" date="2023-10" db="EMBL/GenBank/DDBJ databases">
        <authorList>
            <person name="Chen Y."/>
            <person name="Shah S."/>
            <person name="Dougan E. K."/>
            <person name="Thang M."/>
            <person name="Chan C."/>
        </authorList>
    </citation>
    <scope>NUCLEOTIDE SEQUENCE [LARGE SCALE GENOMIC DNA]</scope>
</reference>
<feature type="domain" description="EF-hand" evidence="7">
    <location>
        <begin position="501"/>
        <end position="536"/>
    </location>
</feature>
<proteinExistence type="predicted"/>
<dbReference type="SUPFAM" id="SSF81324">
    <property type="entry name" value="Voltage-gated potassium channels"/>
    <property type="match status" value="1"/>
</dbReference>
<keyword evidence="4 6" id="KW-0472">Membrane</keyword>
<dbReference type="Proteomes" id="UP001189429">
    <property type="component" value="Unassembled WGS sequence"/>
</dbReference>
<evidence type="ECO:0000256" key="3">
    <source>
        <dbReference type="ARBA" id="ARBA00022989"/>
    </source>
</evidence>
<gene>
    <name evidence="8" type="ORF">PCOR1329_LOCUS31358</name>
</gene>
<evidence type="ECO:0000259" key="7">
    <source>
        <dbReference type="PROSITE" id="PS50222"/>
    </source>
</evidence>
<dbReference type="Gene3D" id="1.10.287.70">
    <property type="match status" value="1"/>
</dbReference>
<feature type="region of interest" description="Disordered" evidence="5">
    <location>
        <begin position="146"/>
        <end position="206"/>
    </location>
</feature>
<evidence type="ECO:0000256" key="6">
    <source>
        <dbReference type="SAM" id="Phobius"/>
    </source>
</evidence>
<evidence type="ECO:0000256" key="4">
    <source>
        <dbReference type="ARBA" id="ARBA00023136"/>
    </source>
</evidence>
<feature type="region of interest" description="Disordered" evidence="5">
    <location>
        <begin position="1"/>
        <end position="95"/>
    </location>
</feature>
<keyword evidence="2 6" id="KW-0812">Transmembrane</keyword>
<keyword evidence="9" id="KW-1185">Reference proteome</keyword>
<dbReference type="InterPro" id="IPR027359">
    <property type="entry name" value="Volt_channel_dom_sf"/>
</dbReference>
<dbReference type="EMBL" id="CAUYUJ010012336">
    <property type="protein sequence ID" value="CAK0833763.1"/>
    <property type="molecule type" value="Genomic_DNA"/>
</dbReference>
<dbReference type="SUPFAM" id="SSF47473">
    <property type="entry name" value="EF-hand"/>
    <property type="match status" value="1"/>
</dbReference>
<dbReference type="InterPro" id="IPR043203">
    <property type="entry name" value="VGCC_Ca_Na"/>
</dbReference>
<evidence type="ECO:0000313" key="8">
    <source>
        <dbReference type="EMBL" id="CAK0833763.1"/>
    </source>
</evidence>
<feature type="compositionally biased region" description="Low complexity" evidence="5">
    <location>
        <begin position="37"/>
        <end position="54"/>
    </location>
</feature>
<dbReference type="Gene3D" id="1.20.120.350">
    <property type="entry name" value="Voltage-gated potassium channels. Chain C"/>
    <property type="match status" value="1"/>
</dbReference>
<feature type="transmembrane region" description="Helical" evidence="6">
    <location>
        <begin position="327"/>
        <end position="350"/>
    </location>
</feature>
<feature type="transmembrane region" description="Helical" evidence="6">
    <location>
        <begin position="399"/>
        <end position="418"/>
    </location>
</feature>